<reference evidence="2" key="1">
    <citation type="submission" date="2019-08" db="EMBL/GenBank/DDBJ databases">
        <authorList>
            <person name="Kucharzyk K."/>
            <person name="Murdoch R.W."/>
            <person name="Higgins S."/>
            <person name="Loffler F."/>
        </authorList>
    </citation>
    <scope>NUCLEOTIDE SEQUENCE</scope>
</reference>
<dbReference type="EMBL" id="VSSQ01108747">
    <property type="protein sequence ID" value="MPN47329.1"/>
    <property type="molecule type" value="Genomic_DNA"/>
</dbReference>
<name>A0A645IA66_9ZZZZ</name>
<evidence type="ECO:0000313" key="2">
    <source>
        <dbReference type="EMBL" id="MPN47329.1"/>
    </source>
</evidence>
<proteinExistence type="predicted"/>
<organism evidence="2">
    <name type="scientific">bioreactor metagenome</name>
    <dbReference type="NCBI Taxonomy" id="1076179"/>
    <lineage>
        <taxon>unclassified sequences</taxon>
        <taxon>metagenomes</taxon>
        <taxon>ecological metagenomes</taxon>
    </lineage>
</organism>
<sequence length="71" mass="7724">MAAYLPLESRLQLRVNIGSNESGDPILRSINFSGVSSDVEAEKVATISTVLESLLEYPVAETRKVDTDVVE</sequence>
<dbReference type="AlphaFoldDB" id="A0A645IA66"/>
<gene>
    <name evidence="2" type="ORF">SDC9_194931</name>
</gene>
<comment type="caution">
    <text evidence="2">The sequence shown here is derived from an EMBL/GenBank/DDBJ whole genome shotgun (WGS) entry which is preliminary data.</text>
</comment>
<feature type="domain" description="DUF1659" evidence="1">
    <location>
        <begin position="6"/>
        <end position="69"/>
    </location>
</feature>
<dbReference type="Pfam" id="PF07872">
    <property type="entry name" value="DUF1659"/>
    <property type="match status" value="1"/>
</dbReference>
<dbReference type="InterPro" id="IPR012454">
    <property type="entry name" value="DUF1659"/>
</dbReference>
<evidence type="ECO:0000259" key="1">
    <source>
        <dbReference type="Pfam" id="PF07872"/>
    </source>
</evidence>
<accession>A0A645IA66</accession>
<protein>
    <recommendedName>
        <fullName evidence="1">DUF1659 domain-containing protein</fullName>
    </recommendedName>
</protein>